<organism evidence="1 2">
    <name type="scientific">Haloechinothrix salitolerans</name>
    <dbReference type="NCBI Taxonomy" id="926830"/>
    <lineage>
        <taxon>Bacteria</taxon>
        <taxon>Bacillati</taxon>
        <taxon>Actinomycetota</taxon>
        <taxon>Actinomycetes</taxon>
        <taxon>Pseudonocardiales</taxon>
        <taxon>Pseudonocardiaceae</taxon>
        <taxon>Haloechinothrix</taxon>
    </lineage>
</organism>
<evidence type="ECO:0000313" key="1">
    <source>
        <dbReference type="EMBL" id="MFC6871138.1"/>
    </source>
</evidence>
<accession>A0ABW2C7I5</accession>
<sequence length="122" mass="14024">MYRDLKDHHSVVYGCGLHASLRTRCVTSDRDEIIIWNYDKKGEYAVELRLERAATILRRELVQAAQSRKYEALVIENGRPAVPDYMLIYRGHSGSALFPLKGEVLERARMQLLKGVADASWF</sequence>
<protein>
    <submittedName>
        <fullName evidence="1">Uncharacterized protein</fullName>
    </submittedName>
</protein>
<gene>
    <name evidence="1" type="ORF">ACFQGD_28850</name>
</gene>
<comment type="caution">
    <text evidence="1">The sequence shown here is derived from an EMBL/GenBank/DDBJ whole genome shotgun (WGS) entry which is preliminary data.</text>
</comment>
<keyword evidence="2" id="KW-1185">Reference proteome</keyword>
<name>A0ABW2C7I5_9PSEU</name>
<evidence type="ECO:0000313" key="2">
    <source>
        <dbReference type="Proteomes" id="UP001596337"/>
    </source>
</evidence>
<dbReference type="EMBL" id="JBHSXX010000001">
    <property type="protein sequence ID" value="MFC6871138.1"/>
    <property type="molecule type" value="Genomic_DNA"/>
</dbReference>
<dbReference type="Proteomes" id="UP001596337">
    <property type="component" value="Unassembled WGS sequence"/>
</dbReference>
<proteinExistence type="predicted"/>
<dbReference type="RefSeq" id="WP_345406188.1">
    <property type="nucleotide sequence ID" value="NZ_BAABLA010000122.1"/>
</dbReference>
<reference evidence="2" key="1">
    <citation type="journal article" date="2019" name="Int. J. Syst. Evol. Microbiol.">
        <title>The Global Catalogue of Microorganisms (GCM) 10K type strain sequencing project: providing services to taxonomists for standard genome sequencing and annotation.</title>
        <authorList>
            <consortium name="The Broad Institute Genomics Platform"/>
            <consortium name="The Broad Institute Genome Sequencing Center for Infectious Disease"/>
            <person name="Wu L."/>
            <person name="Ma J."/>
        </authorList>
    </citation>
    <scope>NUCLEOTIDE SEQUENCE [LARGE SCALE GENOMIC DNA]</scope>
    <source>
        <strain evidence="2">KCTC 32255</strain>
    </source>
</reference>